<reference evidence="5 6" key="1">
    <citation type="submission" date="2016-09" db="EMBL/GenBank/DDBJ databases">
        <title>Rhizobium sp. nov., a novel species isolated from the rice rhizosphere.</title>
        <authorList>
            <person name="Zhao J."/>
            <person name="Zhang X."/>
        </authorList>
    </citation>
    <scope>NUCLEOTIDE SEQUENCE [LARGE SCALE GENOMIC DNA]</scope>
    <source>
        <strain evidence="5 6">1.7048</strain>
    </source>
</reference>
<organism evidence="5 6">
    <name type="scientific">Xaviernesmea oryzae</name>
    <dbReference type="NCBI Taxonomy" id="464029"/>
    <lineage>
        <taxon>Bacteria</taxon>
        <taxon>Pseudomonadati</taxon>
        <taxon>Pseudomonadota</taxon>
        <taxon>Alphaproteobacteria</taxon>
        <taxon>Hyphomicrobiales</taxon>
        <taxon>Rhizobiaceae</taxon>
        <taxon>Rhizobium/Agrobacterium group</taxon>
        <taxon>Xaviernesmea</taxon>
    </lineage>
</organism>
<comment type="caution">
    <text evidence="5">The sequence shown here is derived from an EMBL/GenBank/DDBJ whole genome shotgun (WGS) entry which is preliminary data.</text>
</comment>
<accession>A0A1Q9AXR6</accession>
<proteinExistence type="predicted"/>
<evidence type="ECO:0000256" key="1">
    <source>
        <dbReference type="ARBA" id="ARBA00022737"/>
    </source>
</evidence>
<keyword evidence="2" id="KW-0547">Nucleotide-binding</keyword>
<dbReference type="EMBL" id="MKIP01000037">
    <property type="protein sequence ID" value="OLP60220.1"/>
    <property type="molecule type" value="Genomic_DNA"/>
</dbReference>
<name>A0A1Q9AXR6_9HYPH</name>
<dbReference type="Proteomes" id="UP000186364">
    <property type="component" value="Unassembled WGS sequence"/>
</dbReference>
<dbReference type="InterPro" id="IPR050611">
    <property type="entry name" value="ABCF"/>
</dbReference>
<evidence type="ECO:0000313" key="5">
    <source>
        <dbReference type="EMBL" id="OLP60220.1"/>
    </source>
</evidence>
<keyword evidence="1" id="KW-0677">Repeat</keyword>
<sequence>MSLLQIRALGVTLSAVLFSDLNLTLSAGDRIGLVAANGRGKSTLLKCIAGQTEPTSGSITRARGLTIGHMEQHLPAALAQHTFRDAILDALPAEQRDSESWRAEVTLEELEVPEELRGRRLDALSGGWQRITLIARMRVCDPDVLLLDEPTNHLDLSKIARLESWLAGLPRDMPVIISSHDRAFLDAVTNRTLFLRSERSMMFAMPYSRARASLDEADAAQARQFDREMKTAQQLRQQAAKLNNIGINSGSDLLVVKTKQLKARAERIETAAKPSHQERSAGAIRLANRGTHAKVLVTLDDVPVETPDGVLLFRTGRKFIGQGDRIVLLGLNGTGKTRLVRLLRQAILSDDGVSQAIKATPSLVLGYGDQAVSDLVDEETPHETLIRRFDVGDQRTRTLLSGAGLSIERQGRPIAQLSGGQKARLSMLALRLAQPNFYLLDEPTNHLDIEGQEALERELTGKEASCLFVSHDRSFVRAVANRFWLIERRRLIEVDGPEDFFAEAAQAL</sequence>
<dbReference type="AlphaFoldDB" id="A0A1Q9AXR6"/>
<dbReference type="PANTHER" id="PTHR19211">
    <property type="entry name" value="ATP-BINDING TRANSPORT PROTEIN-RELATED"/>
    <property type="match status" value="1"/>
</dbReference>
<dbReference type="GO" id="GO:0005524">
    <property type="term" value="F:ATP binding"/>
    <property type="evidence" value="ECO:0007669"/>
    <property type="project" value="UniProtKB-KW"/>
</dbReference>
<feature type="domain" description="ABC transporter" evidence="4">
    <location>
        <begin position="297"/>
        <end position="508"/>
    </location>
</feature>
<dbReference type="InterPro" id="IPR027417">
    <property type="entry name" value="P-loop_NTPase"/>
</dbReference>
<dbReference type="InterPro" id="IPR003593">
    <property type="entry name" value="AAA+_ATPase"/>
</dbReference>
<evidence type="ECO:0000313" key="6">
    <source>
        <dbReference type="Proteomes" id="UP000186364"/>
    </source>
</evidence>
<dbReference type="Pfam" id="PF00005">
    <property type="entry name" value="ABC_tran"/>
    <property type="match status" value="2"/>
</dbReference>
<keyword evidence="6" id="KW-1185">Reference proteome</keyword>
<dbReference type="CDD" id="cd03221">
    <property type="entry name" value="ABCF_EF-3"/>
    <property type="match status" value="2"/>
</dbReference>
<dbReference type="PANTHER" id="PTHR19211:SF14">
    <property type="entry name" value="ATP-BINDING CASSETTE SUB-FAMILY F MEMBER 1"/>
    <property type="match status" value="1"/>
</dbReference>
<dbReference type="OrthoDB" id="9808609at2"/>
<dbReference type="SUPFAM" id="SSF52540">
    <property type="entry name" value="P-loop containing nucleoside triphosphate hydrolases"/>
    <property type="match status" value="2"/>
</dbReference>
<dbReference type="PROSITE" id="PS50893">
    <property type="entry name" value="ABC_TRANSPORTER_2"/>
    <property type="match status" value="2"/>
</dbReference>
<dbReference type="GO" id="GO:0016887">
    <property type="term" value="F:ATP hydrolysis activity"/>
    <property type="evidence" value="ECO:0007669"/>
    <property type="project" value="InterPro"/>
</dbReference>
<evidence type="ECO:0000256" key="2">
    <source>
        <dbReference type="ARBA" id="ARBA00022741"/>
    </source>
</evidence>
<evidence type="ECO:0000256" key="3">
    <source>
        <dbReference type="ARBA" id="ARBA00022840"/>
    </source>
</evidence>
<dbReference type="InterPro" id="IPR003439">
    <property type="entry name" value="ABC_transporter-like_ATP-bd"/>
</dbReference>
<dbReference type="Gene3D" id="3.40.50.300">
    <property type="entry name" value="P-loop containing nucleotide triphosphate hydrolases"/>
    <property type="match status" value="2"/>
</dbReference>
<evidence type="ECO:0000259" key="4">
    <source>
        <dbReference type="PROSITE" id="PS50893"/>
    </source>
</evidence>
<gene>
    <name evidence="5" type="ORF">BJF93_14725</name>
</gene>
<feature type="domain" description="ABC transporter" evidence="4">
    <location>
        <begin position="1"/>
        <end position="222"/>
    </location>
</feature>
<dbReference type="SMART" id="SM00382">
    <property type="entry name" value="AAA"/>
    <property type="match status" value="2"/>
</dbReference>
<dbReference type="RefSeq" id="WP_075627238.1">
    <property type="nucleotide sequence ID" value="NZ_FOAM01000001.1"/>
</dbReference>
<protein>
    <submittedName>
        <fullName evidence="5">ABC transporter</fullName>
    </submittedName>
</protein>
<keyword evidence="3" id="KW-0067">ATP-binding</keyword>